<dbReference type="PRINTS" id="PR00119">
    <property type="entry name" value="CATATPASE"/>
</dbReference>
<organism evidence="2 3">
    <name type="scientific">Eimeria brunetti</name>
    <dbReference type="NCBI Taxonomy" id="51314"/>
    <lineage>
        <taxon>Eukaryota</taxon>
        <taxon>Sar</taxon>
        <taxon>Alveolata</taxon>
        <taxon>Apicomplexa</taxon>
        <taxon>Conoidasida</taxon>
        <taxon>Coccidia</taxon>
        <taxon>Eucoccidiorida</taxon>
        <taxon>Eimeriorina</taxon>
        <taxon>Eimeriidae</taxon>
        <taxon>Eimeria</taxon>
    </lineage>
</organism>
<dbReference type="GO" id="GO:0016791">
    <property type="term" value="F:phosphatase activity"/>
    <property type="evidence" value="ECO:0007669"/>
    <property type="project" value="TreeGrafter"/>
</dbReference>
<evidence type="ECO:0000313" key="2">
    <source>
        <dbReference type="EMBL" id="CDJ54088.1"/>
    </source>
</evidence>
<dbReference type="Proteomes" id="UP000030750">
    <property type="component" value="Unassembled WGS sequence"/>
</dbReference>
<feature type="signal peptide" evidence="1">
    <location>
        <begin position="1"/>
        <end position="26"/>
    </location>
</feature>
<keyword evidence="1" id="KW-0732">Signal</keyword>
<keyword evidence="3" id="KW-1185">Reference proteome</keyword>
<dbReference type="PANTHER" id="PTHR10000:SF8">
    <property type="entry name" value="HAD SUPERFAMILY HYDROLASE-LIKE, TYPE 3"/>
    <property type="match status" value="1"/>
</dbReference>
<dbReference type="Gene3D" id="3.40.50.1000">
    <property type="entry name" value="HAD superfamily/HAD-like"/>
    <property type="match status" value="2"/>
</dbReference>
<dbReference type="InterPro" id="IPR036412">
    <property type="entry name" value="HAD-like_sf"/>
</dbReference>
<reference evidence="2" key="1">
    <citation type="submission" date="2013-10" db="EMBL/GenBank/DDBJ databases">
        <title>Genomic analysis of the causative agents of coccidiosis in chickens.</title>
        <authorList>
            <person name="Reid A.J."/>
            <person name="Blake D."/>
            <person name="Billington K."/>
            <person name="Browne H."/>
            <person name="Dunn M."/>
            <person name="Hung S."/>
            <person name="Kawahara F."/>
            <person name="Miranda-Saavedra D."/>
            <person name="Mourier T."/>
            <person name="Nagra H."/>
            <person name="Otto T.D."/>
            <person name="Rawlings N."/>
            <person name="Sanchez A."/>
            <person name="Sanders M."/>
            <person name="Subramaniam C."/>
            <person name="Tay Y."/>
            <person name="Dear P."/>
            <person name="Doerig C."/>
            <person name="Gruber A."/>
            <person name="Parkinson J."/>
            <person name="Shirley M."/>
            <person name="Wan K.L."/>
            <person name="Berriman M."/>
            <person name="Tomley F."/>
            <person name="Pain A."/>
        </authorList>
    </citation>
    <scope>NUCLEOTIDE SEQUENCE [LARGE SCALE GENOMIC DNA]</scope>
    <source>
        <strain evidence="2">Houghton</strain>
    </source>
</reference>
<dbReference type="PANTHER" id="PTHR10000">
    <property type="entry name" value="PHOSPHOSERINE PHOSPHATASE"/>
    <property type="match status" value="1"/>
</dbReference>
<name>U6LXU8_9EIME</name>
<accession>U6LXU8</accession>
<gene>
    <name evidence="2" type="ORF">EBH_0020750</name>
</gene>
<dbReference type="Pfam" id="PF08282">
    <property type="entry name" value="Hydrolase_3"/>
    <property type="match status" value="2"/>
</dbReference>
<proteinExistence type="predicted"/>
<evidence type="ECO:0000313" key="3">
    <source>
        <dbReference type="Proteomes" id="UP000030750"/>
    </source>
</evidence>
<dbReference type="OrthoDB" id="27226at2759"/>
<evidence type="ECO:0000256" key="1">
    <source>
        <dbReference type="SAM" id="SignalP"/>
    </source>
</evidence>
<dbReference type="SUPFAM" id="SSF56784">
    <property type="entry name" value="HAD-like"/>
    <property type="match status" value="1"/>
</dbReference>
<dbReference type="VEuPathDB" id="ToxoDB:EBH_0020750"/>
<reference evidence="2" key="2">
    <citation type="submission" date="2013-10" db="EMBL/GenBank/DDBJ databases">
        <authorList>
            <person name="Aslett M."/>
        </authorList>
    </citation>
    <scope>NUCLEOTIDE SEQUENCE [LARGE SCALE GENOMIC DNA]</scope>
    <source>
        <strain evidence="2">Houghton</strain>
    </source>
</reference>
<dbReference type="GO" id="GO:0000287">
    <property type="term" value="F:magnesium ion binding"/>
    <property type="evidence" value="ECO:0007669"/>
    <property type="project" value="TreeGrafter"/>
</dbReference>
<dbReference type="AlphaFoldDB" id="U6LXU8"/>
<dbReference type="GO" id="GO:0005829">
    <property type="term" value="C:cytosol"/>
    <property type="evidence" value="ECO:0007669"/>
    <property type="project" value="TreeGrafter"/>
</dbReference>
<dbReference type="InterPro" id="IPR023214">
    <property type="entry name" value="HAD_sf"/>
</dbReference>
<dbReference type="EMBL" id="HG713656">
    <property type="protein sequence ID" value="CDJ54088.1"/>
    <property type="molecule type" value="Genomic_DNA"/>
</dbReference>
<sequence>MALSRTWMCLSLIVATLFVPAALVDAQKTHFPRRDRPIRLIVVDVDGTLTTGEGVFSKKNIEGFKLAKSLGIEVAFATGKDPYATEQALGYDTLKAIDYFGFPGVFVNGAYVVDRDRRIIADGPLTKSQKYRLLSSFDAHGLNNVSFGRTPPGPVLSTRDDTYTGEYRAVVSDDPMKLDKVLPSLKEEFGGEIGFTRWAPRAFSIHRAEFTKGTGLRQLASHLNISCEDVLALGNADNDLPMFEKAGVAVCVGDGDDVAKEAADYITVKSNEGALLAVVQEIEKLGYYPLAPQRPKKAD</sequence>
<protein>
    <submittedName>
        <fullName evidence="2">Uncharacterized protein</fullName>
    </submittedName>
</protein>
<feature type="chain" id="PRO_5004674291" evidence="1">
    <location>
        <begin position="27"/>
        <end position="299"/>
    </location>
</feature>